<comment type="caution">
    <text evidence="2">The sequence shown here is derived from an EMBL/GenBank/DDBJ whole genome shotgun (WGS) entry which is preliminary data.</text>
</comment>
<protein>
    <submittedName>
        <fullName evidence="2">Uncharacterized protein</fullName>
    </submittedName>
</protein>
<feature type="region of interest" description="Disordered" evidence="1">
    <location>
        <begin position="308"/>
        <end position="336"/>
    </location>
</feature>
<dbReference type="EMBL" id="JAOPJZ010000002">
    <property type="protein sequence ID" value="MCU4751049.1"/>
    <property type="molecule type" value="Genomic_DNA"/>
</dbReference>
<feature type="compositionally biased region" description="Acidic residues" evidence="1">
    <location>
        <begin position="52"/>
        <end position="77"/>
    </location>
</feature>
<proteinExistence type="predicted"/>
<feature type="compositionally biased region" description="Basic and acidic residues" evidence="1">
    <location>
        <begin position="318"/>
        <end position="327"/>
    </location>
</feature>
<name>A0AAP2Z5E0_9EURY</name>
<evidence type="ECO:0000256" key="1">
    <source>
        <dbReference type="SAM" id="MobiDB-lite"/>
    </source>
</evidence>
<dbReference type="PROSITE" id="PS51318">
    <property type="entry name" value="TAT"/>
    <property type="match status" value="1"/>
</dbReference>
<feature type="compositionally biased region" description="Low complexity" evidence="1">
    <location>
        <begin position="39"/>
        <end position="51"/>
    </location>
</feature>
<reference evidence="2 3" key="1">
    <citation type="submission" date="2022-09" db="EMBL/GenBank/DDBJ databases">
        <title>Enrichment on poylsaccharides allowed isolation of novel metabolic and taxonomic groups of Haloarchaea.</title>
        <authorList>
            <person name="Sorokin D.Y."/>
            <person name="Elcheninov A.G."/>
            <person name="Khizhniak T.V."/>
            <person name="Kolganova T.V."/>
            <person name="Kublanov I.V."/>
        </authorList>
    </citation>
    <scope>NUCLEOTIDE SEQUENCE [LARGE SCALE GENOMIC DNA]</scope>
    <source>
        <strain evidence="2 3">AArc-curdl1</strain>
    </source>
</reference>
<accession>A0AAP2Z5E0</accession>
<dbReference type="InterPro" id="IPR006311">
    <property type="entry name" value="TAT_signal"/>
</dbReference>
<organism evidence="2 3">
    <name type="scientific">Natronosalvus hydrolyticus</name>
    <dbReference type="NCBI Taxonomy" id="2979988"/>
    <lineage>
        <taxon>Archaea</taxon>
        <taxon>Methanobacteriati</taxon>
        <taxon>Methanobacteriota</taxon>
        <taxon>Stenosarchaea group</taxon>
        <taxon>Halobacteria</taxon>
        <taxon>Halobacteriales</taxon>
        <taxon>Natrialbaceae</taxon>
        <taxon>Natronosalvus</taxon>
    </lineage>
</organism>
<dbReference type="AlphaFoldDB" id="A0AAP2Z5E0"/>
<evidence type="ECO:0000313" key="2">
    <source>
        <dbReference type="EMBL" id="MCU4751049.1"/>
    </source>
</evidence>
<feature type="region of interest" description="Disordered" evidence="1">
    <location>
        <begin position="28"/>
        <end position="77"/>
    </location>
</feature>
<evidence type="ECO:0000313" key="3">
    <source>
        <dbReference type="Proteomes" id="UP001321047"/>
    </source>
</evidence>
<sequence>MSNTIRSQMNRRRLMQVLGASGAVAVAGCLGGDDDTDDTGAGTDDSATNTDDMSDDDHEDEQTDADDDEGDEDEDVADQPTLQRLVDLFDDQLFNDDQLEIDGERGSYTPAHVWKWVSEETFIALHLDNPNPEDAENLRYIVIGKKGVFTEESQPDEEFTHFHKRDAEGWEAGHGGDSVDDEGYWLTHIAVDDFEMPWGEVEVGVDYGFMPTPPEEGSEGTGTFEVGSEGSLSDTDRDALLELFADNWTNNDQREIDGELRAYTPAHVWWEPPTENDSDTIVFLHFDDPNPEEANDLIYFGMGQAGNFTNDDNPNQDDFSHFHKSEADSWDAGHGGSSADDEGYWLVHHAVRDLEMPWGDVDIGVDRNFMPTPTDD</sequence>
<dbReference type="Proteomes" id="UP001321047">
    <property type="component" value="Unassembled WGS sequence"/>
</dbReference>
<keyword evidence="3" id="KW-1185">Reference proteome</keyword>
<gene>
    <name evidence="2" type="ORF">OB919_03480</name>
</gene>
<dbReference type="RefSeq" id="WP_342806440.1">
    <property type="nucleotide sequence ID" value="NZ_JAOPJZ010000002.1"/>
</dbReference>
<feature type="compositionally biased region" description="Polar residues" evidence="1">
    <location>
        <begin position="308"/>
        <end position="317"/>
    </location>
</feature>
<dbReference type="PROSITE" id="PS51257">
    <property type="entry name" value="PROKAR_LIPOPROTEIN"/>
    <property type="match status" value="1"/>
</dbReference>